<sequence>MARYLAPSARIWPFFRYFFAGRRTLEVKERRLKMNFIIYGDVNVGKTTLVEKTVKRLRDDNIGCKHLKRT</sequence>
<dbReference type="InterPro" id="IPR027417">
    <property type="entry name" value="P-loop_NTPase"/>
</dbReference>
<proteinExistence type="predicted"/>
<reference evidence="1 2" key="1">
    <citation type="journal article" date="2016" name="Sci. Rep.">
        <title>Metabolic traits of an uncultured archaeal lineage -MSBL1- from brine pools of the Red Sea.</title>
        <authorList>
            <person name="Mwirichia R."/>
            <person name="Alam I."/>
            <person name="Rashid M."/>
            <person name="Vinu M."/>
            <person name="Ba-Alawi W."/>
            <person name="Anthony Kamau A."/>
            <person name="Kamanda Ngugi D."/>
            <person name="Goker M."/>
            <person name="Klenk H.P."/>
            <person name="Bajic V."/>
            <person name="Stingl U."/>
        </authorList>
    </citation>
    <scope>NUCLEOTIDE SEQUENCE [LARGE SCALE GENOMIC DNA]</scope>
    <source>
        <strain evidence="1">SCGC-AAA259E19</strain>
    </source>
</reference>
<dbReference type="Gene3D" id="3.40.50.300">
    <property type="entry name" value="P-loop containing nucleotide triphosphate hydrolases"/>
    <property type="match status" value="1"/>
</dbReference>
<name>A0A133UIM4_9EURY</name>
<dbReference type="SUPFAM" id="SSF52540">
    <property type="entry name" value="P-loop containing nucleoside triphosphate hydrolases"/>
    <property type="match status" value="1"/>
</dbReference>
<dbReference type="EMBL" id="LHXO01000091">
    <property type="protein sequence ID" value="KXA94024.1"/>
    <property type="molecule type" value="Genomic_DNA"/>
</dbReference>
<accession>A0A133UIM4</accession>
<comment type="caution">
    <text evidence="1">The sequence shown here is derived from an EMBL/GenBank/DDBJ whole genome shotgun (WGS) entry which is preliminary data.</text>
</comment>
<evidence type="ECO:0000313" key="1">
    <source>
        <dbReference type="EMBL" id="KXA94024.1"/>
    </source>
</evidence>
<dbReference type="Proteomes" id="UP000070284">
    <property type="component" value="Unassembled WGS sequence"/>
</dbReference>
<keyword evidence="2" id="KW-1185">Reference proteome</keyword>
<organism evidence="1 2">
    <name type="scientific">candidate division MSBL1 archaeon SCGC-AAA259E19</name>
    <dbReference type="NCBI Taxonomy" id="1698264"/>
    <lineage>
        <taxon>Archaea</taxon>
        <taxon>Methanobacteriati</taxon>
        <taxon>Methanobacteriota</taxon>
        <taxon>candidate division MSBL1</taxon>
    </lineage>
</organism>
<protein>
    <submittedName>
        <fullName evidence="1">Uncharacterized protein</fullName>
    </submittedName>
</protein>
<dbReference type="AlphaFoldDB" id="A0A133UIM4"/>
<evidence type="ECO:0000313" key="2">
    <source>
        <dbReference type="Proteomes" id="UP000070284"/>
    </source>
</evidence>
<gene>
    <name evidence="1" type="ORF">AKJ65_05670</name>
</gene>